<comment type="caution">
    <text evidence="14">The sequence shown here is derived from an EMBL/GenBank/DDBJ whole genome shotgun (WGS) entry which is preliminary data.</text>
</comment>
<dbReference type="InterPro" id="IPR045357">
    <property type="entry name" value="Aminopeptidase_N-like_N"/>
</dbReference>
<evidence type="ECO:0000256" key="5">
    <source>
        <dbReference type="ARBA" id="ARBA00012564"/>
    </source>
</evidence>
<dbReference type="InterPro" id="IPR015211">
    <property type="entry name" value="Peptidase_M1_C"/>
</dbReference>
<dbReference type="InterPro" id="IPR001930">
    <property type="entry name" value="Peptidase_M1"/>
</dbReference>
<dbReference type="Pfam" id="PF17900">
    <property type="entry name" value="Peptidase_M1_N"/>
    <property type="match status" value="1"/>
</dbReference>
<dbReference type="Pfam" id="PF09127">
    <property type="entry name" value="Leuk-A4-hydro_C"/>
    <property type="match status" value="1"/>
</dbReference>
<dbReference type="RefSeq" id="WP_407029879.1">
    <property type="nucleotide sequence ID" value="NZ_JAQGEF010000002.1"/>
</dbReference>
<name>A0ABT4UFE8_9BACT</name>
<feature type="domain" description="Peptidase M1 leukotriene A4 hydrolase/aminopeptidase C-terminal" evidence="13">
    <location>
        <begin position="486"/>
        <end position="619"/>
    </location>
</feature>
<evidence type="ECO:0000256" key="1">
    <source>
        <dbReference type="ARBA" id="ARBA00000098"/>
    </source>
</evidence>
<dbReference type="PROSITE" id="PS51257">
    <property type="entry name" value="PROKAR_LIPOPROTEIN"/>
    <property type="match status" value="1"/>
</dbReference>
<evidence type="ECO:0000256" key="8">
    <source>
        <dbReference type="ARBA" id="ARBA00022670"/>
    </source>
</evidence>
<dbReference type="SUPFAM" id="SSF55486">
    <property type="entry name" value="Metalloproteases ('zincins'), catalytic domain"/>
    <property type="match status" value="1"/>
</dbReference>
<dbReference type="EC" id="3.4.11.2" evidence="5"/>
<comment type="catalytic activity">
    <reaction evidence="1">
        <text>Release of an N-terminal amino acid, Xaa-|-Yaa- from a peptide, amide or arylamide. Xaa is preferably Ala, but may be most amino acids including Pro (slow action). When a terminal hydrophobic residue is followed by a prolyl residue, the two may be released as an intact Xaa-Pro dipeptide.</text>
        <dbReference type="EC" id="3.4.11.2"/>
    </reaction>
</comment>
<keyword evidence="9" id="KW-0479">Metal-binding</keyword>
<evidence type="ECO:0000256" key="3">
    <source>
        <dbReference type="ARBA" id="ARBA00004496"/>
    </source>
</evidence>
<dbReference type="Pfam" id="PF01433">
    <property type="entry name" value="Peptidase_M1"/>
    <property type="match status" value="1"/>
</dbReference>
<dbReference type="SUPFAM" id="SSF48371">
    <property type="entry name" value="ARM repeat"/>
    <property type="match status" value="1"/>
</dbReference>
<dbReference type="InterPro" id="IPR034015">
    <property type="entry name" value="M1_LTA4H"/>
</dbReference>
<proteinExistence type="inferred from homology"/>
<dbReference type="CDD" id="cd09599">
    <property type="entry name" value="M1_LTA4H"/>
    <property type="match status" value="1"/>
</dbReference>
<dbReference type="Gene3D" id="2.60.40.1730">
    <property type="entry name" value="tricorn interacting facor f3 domain"/>
    <property type="match status" value="1"/>
</dbReference>
<dbReference type="InterPro" id="IPR027268">
    <property type="entry name" value="Peptidase_M4/M1_CTD_sf"/>
</dbReference>
<evidence type="ECO:0000256" key="2">
    <source>
        <dbReference type="ARBA" id="ARBA00001947"/>
    </source>
</evidence>
<dbReference type="EMBL" id="JAQGEF010000002">
    <property type="protein sequence ID" value="MDA3613549.1"/>
    <property type="molecule type" value="Genomic_DNA"/>
</dbReference>
<comment type="cofactor">
    <cofactor evidence="2">
        <name>Zn(2+)</name>
        <dbReference type="ChEBI" id="CHEBI:29105"/>
    </cofactor>
</comment>
<dbReference type="SMART" id="SM01263">
    <property type="entry name" value="Leuk-A4-hydro_C"/>
    <property type="match status" value="1"/>
</dbReference>
<dbReference type="Gene3D" id="1.25.40.320">
    <property type="entry name" value="Peptidase M1, leukotriene A4 hydrolase/aminopeptidase C-terminal domain"/>
    <property type="match status" value="1"/>
</dbReference>
<evidence type="ECO:0000313" key="15">
    <source>
        <dbReference type="Proteomes" id="UP001210231"/>
    </source>
</evidence>
<evidence type="ECO:0000313" key="14">
    <source>
        <dbReference type="EMBL" id="MDA3613549.1"/>
    </source>
</evidence>
<evidence type="ECO:0000259" key="13">
    <source>
        <dbReference type="SMART" id="SM01263"/>
    </source>
</evidence>
<evidence type="ECO:0000256" key="11">
    <source>
        <dbReference type="ARBA" id="ARBA00022833"/>
    </source>
</evidence>
<dbReference type="InterPro" id="IPR014782">
    <property type="entry name" value="Peptidase_M1_dom"/>
</dbReference>
<evidence type="ECO:0000256" key="7">
    <source>
        <dbReference type="ARBA" id="ARBA00022490"/>
    </source>
</evidence>
<dbReference type="InterPro" id="IPR038502">
    <property type="entry name" value="M1_LTA-4_hydro/amino_C_sf"/>
</dbReference>
<dbReference type="SUPFAM" id="SSF63737">
    <property type="entry name" value="Leukotriene A4 hydrolase N-terminal domain"/>
    <property type="match status" value="1"/>
</dbReference>
<keyword evidence="8" id="KW-0645">Protease</keyword>
<evidence type="ECO:0000256" key="4">
    <source>
        <dbReference type="ARBA" id="ARBA00010136"/>
    </source>
</evidence>
<dbReference type="PANTHER" id="PTHR45726">
    <property type="entry name" value="LEUKOTRIENE A-4 HYDROLASE"/>
    <property type="match status" value="1"/>
</dbReference>
<gene>
    <name evidence="14" type="ORF">O3P16_01915</name>
</gene>
<keyword evidence="10" id="KW-0378">Hydrolase</keyword>
<dbReference type="InterPro" id="IPR016024">
    <property type="entry name" value="ARM-type_fold"/>
</dbReference>
<sequence>MKCKWLLIVTSIVVTGFGLVGCKNKNGKTDSTQKVVNDSIPEIKDAHSYSNFNEVRLKHLDLTLDVNFSGKELKGKAVWDIEQLKSKGVLKLDIGQLYIQHISFNDDSNAVNFEVFNHDNYKGNELVIPLKENTKRITITYAADSSAKALQWLSSEQTLSKQPFLFTQSQAILARTWIPCQDAPNVRFTYEATVKVPQHLIALMSAENPYSKNDSGIYHFKQTRPIPSYLMALAVGDIKYQKISENTGVYAEPQMLGKASKEFEDMGKMMAAAESIYGKYQWGRFDVLVLPFSFPYGGMENPNLTFATPTIITGDKSLVAVVAHELAHSWSGNLVTNATWNDGWLNEGFTTYFERRIIEKVYGQEEMLMQEAIGYNDLKASLNTGYDKLKGDYDNIDPDDIDGSIAYDKGYAFLKTLELFAARDSFDLFLNKWFRTYAYQSRTTEQFEAFLNTNLLHNDKATAGKLEIKKWLYESGIPANAYTPKSRKLEIIDSVAASINKNLVPASTQPETLTTTEALYFINALSDSLPPATMQKIDNVFNFTNSNNAEVQALWYVLALKTNYEKAWPAIQHFIATVGRRKFIFPIYKAMKPEVAKREFEKNKKKYHSVVKVSLENYFNTIQK</sequence>
<protein>
    <recommendedName>
        <fullName evidence="6">Aminopeptidase N</fullName>
        <ecNumber evidence="5">3.4.11.2</ecNumber>
    </recommendedName>
</protein>
<dbReference type="Gene3D" id="1.10.390.10">
    <property type="entry name" value="Neutral Protease Domain 2"/>
    <property type="match status" value="1"/>
</dbReference>
<dbReference type="PRINTS" id="PR00756">
    <property type="entry name" value="ALADIPTASE"/>
</dbReference>
<comment type="subcellular location">
    <subcellularLocation>
        <location evidence="3">Cytoplasm</location>
    </subcellularLocation>
</comment>
<evidence type="ECO:0000256" key="9">
    <source>
        <dbReference type="ARBA" id="ARBA00022723"/>
    </source>
</evidence>
<dbReference type="InterPro" id="IPR049980">
    <property type="entry name" value="LTA4H_cat"/>
</dbReference>
<keyword evidence="12" id="KW-0482">Metalloprotease</keyword>
<evidence type="ECO:0000256" key="6">
    <source>
        <dbReference type="ARBA" id="ARBA00015611"/>
    </source>
</evidence>
<keyword evidence="15" id="KW-1185">Reference proteome</keyword>
<comment type="similarity">
    <text evidence="4">Belongs to the peptidase M1 family.</text>
</comment>
<evidence type="ECO:0000256" key="10">
    <source>
        <dbReference type="ARBA" id="ARBA00022801"/>
    </source>
</evidence>
<keyword evidence="11" id="KW-0862">Zinc</keyword>
<organism evidence="14 15">
    <name type="scientific">Polluticaenibacter yanchengensis</name>
    <dbReference type="NCBI Taxonomy" id="3014562"/>
    <lineage>
        <taxon>Bacteria</taxon>
        <taxon>Pseudomonadati</taxon>
        <taxon>Bacteroidota</taxon>
        <taxon>Chitinophagia</taxon>
        <taxon>Chitinophagales</taxon>
        <taxon>Chitinophagaceae</taxon>
        <taxon>Polluticaenibacter</taxon>
    </lineage>
</organism>
<dbReference type="Proteomes" id="UP001210231">
    <property type="component" value="Unassembled WGS sequence"/>
</dbReference>
<dbReference type="InterPro" id="IPR042097">
    <property type="entry name" value="Aminopeptidase_N-like_N_sf"/>
</dbReference>
<keyword evidence="7" id="KW-0963">Cytoplasm</keyword>
<evidence type="ECO:0000256" key="12">
    <source>
        <dbReference type="ARBA" id="ARBA00023049"/>
    </source>
</evidence>
<dbReference type="PANTHER" id="PTHR45726:SF3">
    <property type="entry name" value="LEUKOTRIENE A-4 HYDROLASE"/>
    <property type="match status" value="1"/>
</dbReference>
<accession>A0ABT4UFE8</accession>
<dbReference type="Gene3D" id="3.30.2010.30">
    <property type="match status" value="1"/>
</dbReference>
<reference evidence="14 15" key="1">
    <citation type="submission" date="2022-12" db="EMBL/GenBank/DDBJ databases">
        <title>Chitinophagaceae gen. sp. nov., a new member of the family Chitinophagaceae, isolated from soil in a chemical factory.</title>
        <authorList>
            <person name="Ke Z."/>
        </authorList>
    </citation>
    <scope>NUCLEOTIDE SEQUENCE [LARGE SCALE GENOMIC DNA]</scope>
    <source>
        <strain evidence="14 15">LY-5</strain>
    </source>
</reference>